<gene>
    <name evidence="5" type="ORF">AAF454_06170</name>
</gene>
<dbReference type="PANTHER" id="PTHR30363">
    <property type="entry name" value="HTH-TYPE TRANSCRIPTIONAL REGULATOR SRLR-RELATED"/>
    <property type="match status" value="1"/>
</dbReference>
<dbReference type="InterPro" id="IPR001034">
    <property type="entry name" value="DeoR_HTH"/>
</dbReference>
<dbReference type="Gene3D" id="1.10.10.10">
    <property type="entry name" value="Winged helix-like DNA-binding domain superfamily/Winged helix DNA-binding domain"/>
    <property type="match status" value="1"/>
</dbReference>
<dbReference type="RefSeq" id="WP_121177314.1">
    <property type="nucleotide sequence ID" value="NZ_CP147847.1"/>
</dbReference>
<dbReference type="SUPFAM" id="SSF46785">
    <property type="entry name" value="Winged helix' DNA-binding domain"/>
    <property type="match status" value="1"/>
</dbReference>
<dbReference type="InterPro" id="IPR036388">
    <property type="entry name" value="WH-like_DNA-bd_sf"/>
</dbReference>
<dbReference type="SUPFAM" id="SSF100950">
    <property type="entry name" value="NagB/RpiA/CoA transferase-like"/>
    <property type="match status" value="1"/>
</dbReference>
<keyword evidence="3" id="KW-0804">Transcription</keyword>
<sequence>MFPMKRRATILDMLQQEKMMKLPILAERLGVSMETLRRDIAVLVEEGAIEKVYGGIKLKEEPLGESLIEQRLHHALPEKKQIATYCRSLIQEGDCIYLDSGSTTLQLAHLLQDVQRLTVVTNSLPIVMALMHTEIEVLLIGGKLRRSEQSITTYDFLFNFDQLTIHKAFICASGVSLEKGVSDYSLEEATTRKKMIEIATHTYLMVDHSKFERDVFVHIAPLSAFDTIITDEQLEDATYETYVDAGVSLHRAT</sequence>
<dbReference type="Pfam" id="PF00455">
    <property type="entry name" value="DeoRC"/>
    <property type="match status" value="1"/>
</dbReference>
<dbReference type="PANTHER" id="PTHR30363:SF44">
    <property type="entry name" value="AGA OPERON TRANSCRIPTIONAL REPRESSOR-RELATED"/>
    <property type="match status" value="1"/>
</dbReference>
<evidence type="ECO:0000256" key="1">
    <source>
        <dbReference type="ARBA" id="ARBA00023015"/>
    </source>
</evidence>
<keyword evidence="2 5" id="KW-0238">DNA-binding</keyword>
<evidence type="ECO:0000313" key="6">
    <source>
        <dbReference type="Proteomes" id="UP001398420"/>
    </source>
</evidence>
<protein>
    <submittedName>
        <fullName evidence="5">DeoR/GlpR family DNA-binding transcription regulator</fullName>
    </submittedName>
</protein>
<keyword evidence="1" id="KW-0805">Transcription regulation</keyword>
<dbReference type="PROSITE" id="PS00894">
    <property type="entry name" value="HTH_DEOR_1"/>
    <property type="match status" value="1"/>
</dbReference>
<dbReference type="InterPro" id="IPR050313">
    <property type="entry name" value="Carb_Metab_HTH_regulators"/>
</dbReference>
<organism evidence="5 6">
    <name type="scientific">Kurthia gibsonii</name>
    <dbReference type="NCBI Taxonomy" id="33946"/>
    <lineage>
        <taxon>Bacteria</taxon>
        <taxon>Bacillati</taxon>
        <taxon>Bacillota</taxon>
        <taxon>Bacilli</taxon>
        <taxon>Bacillales</taxon>
        <taxon>Caryophanaceae</taxon>
        <taxon>Kurthia</taxon>
    </lineage>
</organism>
<dbReference type="PROSITE" id="PS51000">
    <property type="entry name" value="HTH_DEOR_2"/>
    <property type="match status" value="1"/>
</dbReference>
<dbReference type="Gene3D" id="3.40.50.1360">
    <property type="match status" value="1"/>
</dbReference>
<name>A0ABU9LLU8_9BACL</name>
<comment type="caution">
    <text evidence="5">The sequence shown here is derived from an EMBL/GenBank/DDBJ whole genome shotgun (WGS) entry which is preliminary data.</text>
</comment>
<evidence type="ECO:0000256" key="2">
    <source>
        <dbReference type="ARBA" id="ARBA00023125"/>
    </source>
</evidence>
<dbReference type="Proteomes" id="UP001398420">
    <property type="component" value="Unassembled WGS sequence"/>
</dbReference>
<dbReference type="InterPro" id="IPR018356">
    <property type="entry name" value="Tscrpt_reg_HTH_DeoR_CS"/>
</dbReference>
<feature type="domain" description="HTH deoR-type" evidence="4">
    <location>
        <begin position="3"/>
        <end position="58"/>
    </location>
</feature>
<dbReference type="InterPro" id="IPR036390">
    <property type="entry name" value="WH_DNA-bd_sf"/>
</dbReference>
<proteinExistence type="predicted"/>
<dbReference type="InterPro" id="IPR014036">
    <property type="entry name" value="DeoR-like_C"/>
</dbReference>
<dbReference type="GO" id="GO:0003677">
    <property type="term" value="F:DNA binding"/>
    <property type="evidence" value="ECO:0007669"/>
    <property type="project" value="UniProtKB-KW"/>
</dbReference>
<dbReference type="EMBL" id="JBCEWA010000004">
    <property type="protein sequence ID" value="MEL5987998.1"/>
    <property type="molecule type" value="Genomic_DNA"/>
</dbReference>
<evidence type="ECO:0000313" key="5">
    <source>
        <dbReference type="EMBL" id="MEL5987998.1"/>
    </source>
</evidence>
<dbReference type="InterPro" id="IPR037171">
    <property type="entry name" value="NagB/RpiA_transferase-like"/>
</dbReference>
<dbReference type="SMART" id="SM00420">
    <property type="entry name" value="HTH_DEOR"/>
    <property type="match status" value="1"/>
</dbReference>
<evidence type="ECO:0000259" key="4">
    <source>
        <dbReference type="PROSITE" id="PS51000"/>
    </source>
</evidence>
<reference evidence="5 6" key="1">
    <citation type="submission" date="2024-04" db="EMBL/GenBank/DDBJ databases">
        <authorList>
            <person name="Wu Y.S."/>
            <person name="Zhang L."/>
        </authorList>
    </citation>
    <scope>NUCLEOTIDE SEQUENCE [LARGE SCALE GENOMIC DNA]</scope>
    <source>
        <strain evidence="5 6">KG-01</strain>
    </source>
</reference>
<dbReference type="Pfam" id="PF08220">
    <property type="entry name" value="HTH_DeoR"/>
    <property type="match status" value="1"/>
</dbReference>
<keyword evidence="6" id="KW-1185">Reference proteome</keyword>
<dbReference type="SMART" id="SM01134">
    <property type="entry name" value="DeoRC"/>
    <property type="match status" value="1"/>
</dbReference>
<accession>A0ABU9LLU8</accession>
<evidence type="ECO:0000256" key="3">
    <source>
        <dbReference type="ARBA" id="ARBA00023163"/>
    </source>
</evidence>